<reference evidence="1 2" key="1">
    <citation type="journal article" date="2018" name="Sci. Data">
        <title>The draft genome sequence of cork oak.</title>
        <authorList>
            <person name="Ramos A.M."/>
            <person name="Usie A."/>
            <person name="Barbosa P."/>
            <person name="Barros P.M."/>
            <person name="Capote T."/>
            <person name="Chaves I."/>
            <person name="Simoes F."/>
            <person name="Abreu I."/>
            <person name="Carrasquinho I."/>
            <person name="Faro C."/>
            <person name="Guimaraes J.B."/>
            <person name="Mendonca D."/>
            <person name="Nobrega F."/>
            <person name="Rodrigues L."/>
            <person name="Saibo N.J.M."/>
            <person name="Varela M.C."/>
            <person name="Egas C."/>
            <person name="Matos J."/>
            <person name="Miguel C.M."/>
            <person name="Oliveira M.M."/>
            <person name="Ricardo C.P."/>
            <person name="Goncalves S."/>
        </authorList>
    </citation>
    <scope>NUCLEOTIDE SEQUENCE [LARGE SCALE GENOMIC DNA]</scope>
    <source>
        <strain evidence="2">cv. HL8</strain>
    </source>
</reference>
<evidence type="ECO:0000313" key="1">
    <source>
        <dbReference type="EMBL" id="KAK7858917.1"/>
    </source>
</evidence>
<organism evidence="1 2">
    <name type="scientific">Quercus suber</name>
    <name type="common">Cork oak</name>
    <dbReference type="NCBI Taxonomy" id="58331"/>
    <lineage>
        <taxon>Eukaryota</taxon>
        <taxon>Viridiplantae</taxon>
        <taxon>Streptophyta</taxon>
        <taxon>Embryophyta</taxon>
        <taxon>Tracheophyta</taxon>
        <taxon>Spermatophyta</taxon>
        <taxon>Magnoliopsida</taxon>
        <taxon>eudicotyledons</taxon>
        <taxon>Gunneridae</taxon>
        <taxon>Pentapetalae</taxon>
        <taxon>rosids</taxon>
        <taxon>fabids</taxon>
        <taxon>Fagales</taxon>
        <taxon>Fagaceae</taxon>
        <taxon>Quercus</taxon>
    </lineage>
</organism>
<gene>
    <name evidence="1" type="ORF">CFP56_009507</name>
</gene>
<comment type="caution">
    <text evidence="1">The sequence shown here is derived from an EMBL/GenBank/DDBJ whole genome shotgun (WGS) entry which is preliminary data.</text>
</comment>
<dbReference type="EMBL" id="PKMF04000016">
    <property type="protein sequence ID" value="KAK7858917.1"/>
    <property type="molecule type" value="Genomic_DNA"/>
</dbReference>
<accession>A0AAW0M4J8</accession>
<proteinExistence type="predicted"/>
<dbReference type="Proteomes" id="UP000237347">
    <property type="component" value="Unassembled WGS sequence"/>
</dbReference>
<keyword evidence="2" id="KW-1185">Reference proteome</keyword>
<sequence length="12" mass="1624">MNCWKKYYRGFQ</sequence>
<evidence type="ECO:0000313" key="2">
    <source>
        <dbReference type="Proteomes" id="UP000237347"/>
    </source>
</evidence>
<name>A0AAW0M4J8_QUESU</name>
<protein>
    <submittedName>
        <fullName evidence="1">Uncharacterized protein</fullName>
    </submittedName>
</protein>